<dbReference type="Proteomes" id="UP000765509">
    <property type="component" value="Unassembled WGS sequence"/>
</dbReference>
<dbReference type="OrthoDB" id="407598at2759"/>
<dbReference type="EMBL" id="AVOT02028371">
    <property type="protein sequence ID" value="MBW0520844.1"/>
    <property type="molecule type" value="Genomic_DNA"/>
</dbReference>
<comment type="caution">
    <text evidence="3">The sequence shown here is derived from an EMBL/GenBank/DDBJ whole genome shotgun (WGS) entry which is preliminary data.</text>
</comment>
<evidence type="ECO:0000313" key="3">
    <source>
        <dbReference type="EMBL" id="MBW0520844.1"/>
    </source>
</evidence>
<dbReference type="PANTHER" id="PTHR35046:SF26">
    <property type="entry name" value="RNA-DIRECTED DNA POLYMERASE"/>
    <property type="match status" value="1"/>
</dbReference>
<dbReference type="AlphaFoldDB" id="A0A9Q3EGH2"/>
<dbReference type="InterPro" id="IPR001584">
    <property type="entry name" value="Integrase_cat-core"/>
</dbReference>
<evidence type="ECO:0000259" key="2">
    <source>
        <dbReference type="PROSITE" id="PS50994"/>
    </source>
</evidence>
<proteinExistence type="predicted"/>
<dbReference type="PANTHER" id="PTHR35046">
    <property type="entry name" value="ZINC KNUCKLE (CCHC-TYPE) FAMILY PROTEIN"/>
    <property type="match status" value="1"/>
</dbReference>
<dbReference type="Gene3D" id="3.30.420.10">
    <property type="entry name" value="Ribonuclease H-like superfamily/Ribonuclease H"/>
    <property type="match status" value="1"/>
</dbReference>
<accession>A0A9Q3EGH2</accession>
<protein>
    <recommendedName>
        <fullName evidence="2">Integrase catalytic domain-containing protein</fullName>
    </recommendedName>
</protein>
<sequence length="114" mass="13403">MIKIQEPSRPWKIVHMDWVTGLPQDGDRGYNYFLVILDRFSETTIFFLCHKDYTSMNTDLLIFNRVVSWPGIFTNIISNRDPKYTAELWKTLDQICGTKVSFSTDYHTQTDDLS</sequence>
<evidence type="ECO:0000313" key="4">
    <source>
        <dbReference type="Proteomes" id="UP000765509"/>
    </source>
</evidence>
<evidence type="ECO:0000256" key="1">
    <source>
        <dbReference type="ARBA" id="ARBA00022884"/>
    </source>
</evidence>
<dbReference type="GO" id="GO:0015074">
    <property type="term" value="P:DNA integration"/>
    <property type="evidence" value="ECO:0007669"/>
    <property type="project" value="InterPro"/>
</dbReference>
<dbReference type="PROSITE" id="PS50994">
    <property type="entry name" value="INTEGRASE"/>
    <property type="match status" value="1"/>
</dbReference>
<reference evidence="3" key="1">
    <citation type="submission" date="2021-03" db="EMBL/GenBank/DDBJ databases">
        <title>Draft genome sequence of rust myrtle Austropuccinia psidii MF-1, a brazilian biotype.</title>
        <authorList>
            <person name="Quecine M.C."/>
            <person name="Pachon D.M.R."/>
            <person name="Bonatelli M.L."/>
            <person name="Correr F.H."/>
            <person name="Franceschini L.M."/>
            <person name="Leite T.F."/>
            <person name="Margarido G.R.A."/>
            <person name="Almeida C.A."/>
            <person name="Ferrarezi J.A."/>
            <person name="Labate C.A."/>
        </authorList>
    </citation>
    <scope>NUCLEOTIDE SEQUENCE</scope>
    <source>
        <strain evidence="3">MF-1</strain>
    </source>
</reference>
<keyword evidence="1" id="KW-0694">RNA-binding</keyword>
<organism evidence="3 4">
    <name type="scientific">Austropuccinia psidii MF-1</name>
    <dbReference type="NCBI Taxonomy" id="1389203"/>
    <lineage>
        <taxon>Eukaryota</taxon>
        <taxon>Fungi</taxon>
        <taxon>Dikarya</taxon>
        <taxon>Basidiomycota</taxon>
        <taxon>Pucciniomycotina</taxon>
        <taxon>Pucciniomycetes</taxon>
        <taxon>Pucciniales</taxon>
        <taxon>Sphaerophragmiaceae</taxon>
        <taxon>Austropuccinia</taxon>
    </lineage>
</organism>
<dbReference type="SUPFAM" id="SSF53098">
    <property type="entry name" value="Ribonuclease H-like"/>
    <property type="match status" value="1"/>
</dbReference>
<dbReference type="InterPro" id="IPR036397">
    <property type="entry name" value="RNaseH_sf"/>
</dbReference>
<feature type="domain" description="Integrase catalytic" evidence="2">
    <location>
        <begin position="6"/>
        <end position="114"/>
    </location>
</feature>
<dbReference type="InterPro" id="IPR012337">
    <property type="entry name" value="RNaseH-like_sf"/>
</dbReference>
<gene>
    <name evidence="3" type="ORF">O181_060559</name>
</gene>
<dbReference type="GO" id="GO:0005634">
    <property type="term" value="C:nucleus"/>
    <property type="evidence" value="ECO:0007669"/>
    <property type="project" value="UniProtKB-ARBA"/>
</dbReference>
<keyword evidence="4" id="KW-1185">Reference proteome</keyword>
<dbReference type="GO" id="GO:0003723">
    <property type="term" value="F:RNA binding"/>
    <property type="evidence" value="ECO:0007669"/>
    <property type="project" value="UniProtKB-KW"/>
</dbReference>
<name>A0A9Q3EGH2_9BASI</name>